<dbReference type="Proteomes" id="UP000663792">
    <property type="component" value="Unassembled WGS sequence"/>
</dbReference>
<feature type="compositionally biased region" description="Gly residues" evidence="1">
    <location>
        <begin position="1"/>
        <end position="10"/>
    </location>
</feature>
<feature type="transmembrane region" description="Helical" evidence="2">
    <location>
        <begin position="147"/>
        <end position="168"/>
    </location>
</feature>
<gene>
    <name evidence="3" type="ORF">JL106_10180</name>
</gene>
<dbReference type="Pfam" id="PF11222">
    <property type="entry name" value="DUF3017"/>
    <property type="match status" value="1"/>
</dbReference>
<evidence type="ECO:0000313" key="3">
    <source>
        <dbReference type="EMBL" id="MBM9467645.1"/>
    </source>
</evidence>
<feature type="transmembrane region" description="Helical" evidence="2">
    <location>
        <begin position="92"/>
        <end position="112"/>
    </location>
</feature>
<keyword evidence="2" id="KW-1133">Transmembrane helix</keyword>
<sequence>MTGGDHGGPAGPLSELRTKAGRAAEHAAGPGGPGVPGHGPALSPGSAMTAPPLSTPDPGRPSGDGAADGADDGAAADRTPVRWWRRRDVRAWVPLIAVLLVLAVAMVLIVTAHWRRGSAALGAASLLAGVFRAVLPTGRVGLLAVRGRVFDVCFCAVSGGLLVLLAAVTE</sequence>
<keyword evidence="4" id="KW-1185">Reference proteome</keyword>
<feature type="transmembrane region" description="Helical" evidence="2">
    <location>
        <begin position="118"/>
        <end position="135"/>
    </location>
</feature>
<dbReference type="AlphaFoldDB" id="A0A938YH06"/>
<reference evidence="3" key="1">
    <citation type="submission" date="2021-01" db="EMBL/GenBank/DDBJ databases">
        <title>YIM 132084 draft genome.</title>
        <authorList>
            <person name="An D."/>
        </authorList>
    </citation>
    <scope>NUCLEOTIDE SEQUENCE</scope>
    <source>
        <strain evidence="3">YIM 132084</strain>
    </source>
</reference>
<evidence type="ECO:0000313" key="4">
    <source>
        <dbReference type="Proteomes" id="UP000663792"/>
    </source>
</evidence>
<dbReference type="EMBL" id="JAERWK010000012">
    <property type="protein sequence ID" value="MBM9467645.1"/>
    <property type="molecule type" value="Genomic_DNA"/>
</dbReference>
<keyword evidence="2" id="KW-0472">Membrane</keyword>
<name>A0A938YH06_9ACTN</name>
<evidence type="ECO:0000256" key="1">
    <source>
        <dbReference type="SAM" id="MobiDB-lite"/>
    </source>
</evidence>
<accession>A0A938YH06</accession>
<feature type="compositionally biased region" description="Basic and acidic residues" evidence="1">
    <location>
        <begin position="16"/>
        <end position="25"/>
    </location>
</feature>
<dbReference type="InterPro" id="IPR021385">
    <property type="entry name" value="DUF3017"/>
</dbReference>
<feature type="compositionally biased region" description="Low complexity" evidence="1">
    <location>
        <begin position="63"/>
        <end position="74"/>
    </location>
</feature>
<proteinExistence type="predicted"/>
<comment type="caution">
    <text evidence="3">The sequence shown here is derived from an EMBL/GenBank/DDBJ whole genome shotgun (WGS) entry which is preliminary data.</text>
</comment>
<dbReference type="RefSeq" id="WP_205260596.1">
    <property type="nucleotide sequence ID" value="NZ_JAERWK010000012.1"/>
</dbReference>
<organism evidence="3 4">
    <name type="scientific">Nakamurella leprariae</name>
    <dbReference type="NCBI Taxonomy" id="2803911"/>
    <lineage>
        <taxon>Bacteria</taxon>
        <taxon>Bacillati</taxon>
        <taxon>Actinomycetota</taxon>
        <taxon>Actinomycetes</taxon>
        <taxon>Nakamurellales</taxon>
        <taxon>Nakamurellaceae</taxon>
        <taxon>Nakamurella</taxon>
    </lineage>
</organism>
<evidence type="ECO:0000256" key="2">
    <source>
        <dbReference type="SAM" id="Phobius"/>
    </source>
</evidence>
<keyword evidence="2" id="KW-0812">Transmembrane</keyword>
<feature type="region of interest" description="Disordered" evidence="1">
    <location>
        <begin position="1"/>
        <end position="74"/>
    </location>
</feature>
<protein>
    <submittedName>
        <fullName evidence="3">DUF3017 domain-containing protein</fullName>
    </submittedName>
</protein>